<reference evidence="1" key="1">
    <citation type="submission" date="2021-03" db="EMBL/GenBank/DDBJ databases">
        <title>Draft genome sequence of rust myrtle Austropuccinia psidii MF-1, a brazilian biotype.</title>
        <authorList>
            <person name="Quecine M.C."/>
            <person name="Pachon D.M.R."/>
            <person name="Bonatelli M.L."/>
            <person name="Correr F.H."/>
            <person name="Franceschini L.M."/>
            <person name="Leite T.F."/>
            <person name="Margarido G.R.A."/>
            <person name="Almeida C.A."/>
            <person name="Ferrarezi J.A."/>
            <person name="Labate C.A."/>
        </authorList>
    </citation>
    <scope>NUCLEOTIDE SEQUENCE</scope>
    <source>
        <strain evidence="1">MF-1</strain>
    </source>
</reference>
<organism evidence="1 2">
    <name type="scientific">Austropuccinia psidii MF-1</name>
    <dbReference type="NCBI Taxonomy" id="1389203"/>
    <lineage>
        <taxon>Eukaryota</taxon>
        <taxon>Fungi</taxon>
        <taxon>Dikarya</taxon>
        <taxon>Basidiomycota</taxon>
        <taxon>Pucciniomycotina</taxon>
        <taxon>Pucciniomycetes</taxon>
        <taxon>Pucciniales</taxon>
        <taxon>Sphaerophragmiaceae</taxon>
        <taxon>Austropuccinia</taxon>
    </lineage>
</organism>
<name>A0A9Q3IYC9_9BASI</name>
<comment type="caution">
    <text evidence="1">The sequence shown here is derived from an EMBL/GenBank/DDBJ whole genome shotgun (WGS) entry which is preliminary data.</text>
</comment>
<gene>
    <name evidence="1" type="ORF">O181_091844</name>
</gene>
<evidence type="ECO:0000313" key="1">
    <source>
        <dbReference type="EMBL" id="MBW0552129.1"/>
    </source>
</evidence>
<dbReference type="Proteomes" id="UP000765509">
    <property type="component" value="Unassembled WGS sequence"/>
</dbReference>
<keyword evidence="2" id="KW-1185">Reference proteome</keyword>
<proteinExistence type="predicted"/>
<evidence type="ECO:0000313" key="2">
    <source>
        <dbReference type="Proteomes" id="UP000765509"/>
    </source>
</evidence>
<accession>A0A9Q3IYC9</accession>
<dbReference type="AlphaFoldDB" id="A0A9Q3IYC9"/>
<sequence length="79" mass="8780">MLQKSVFCGSSFNIFTIGLSQIDCRCPQITACLQSEGLTSFCVGFFGIEKTSKLTPYQNQWKNLANDELRKNHATSSVP</sequence>
<protein>
    <submittedName>
        <fullName evidence="1">Uncharacterized protein</fullName>
    </submittedName>
</protein>
<dbReference type="EMBL" id="AVOT02058209">
    <property type="protein sequence ID" value="MBW0552129.1"/>
    <property type="molecule type" value="Genomic_DNA"/>
</dbReference>